<dbReference type="EMBL" id="CP009440">
    <property type="protein sequence ID" value="AJI53313.1"/>
    <property type="molecule type" value="Genomic_DNA"/>
</dbReference>
<dbReference type="Pfam" id="PF00355">
    <property type="entry name" value="Rieske"/>
    <property type="match status" value="1"/>
</dbReference>
<keyword evidence="4" id="KW-0408">Iron</keyword>
<dbReference type="SUPFAM" id="SSF55961">
    <property type="entry name" value="Bet v1-like"/>
    <property type="match status" value="1"/>
</dbReference>
<organism evidence="7 8">
    <name type="scientific">Francisella philomiragia</name>
    <dbReference type="NCBI Taxonomy" id="28110"/>
    <lineage>
        <taxon>Bacteria</taxon>
        <taxon>Pseudomonadati</taxon>
        <taxon>Pseudomonadota</taxon>
        <taxon>Gammaproteobacteria</taxon>
        <taxon>Thiotrichales</taxon>
        <taxon>Francisellaceae</taxon>
        <taxon>Francisella</taxon>
    </lineage>
</organism>
<dbReference type="PANTHER" id="PTHR21266:SF59">
    <property type="entry name" value="BLR4922 PROTEIN"/>
    <property type="match status" value="1"/>
</dbReference>
<evidence type="ECO:0000256" key="1">
    <source>
        <dbReference type="ARBA" id="ARBA00022714"/>
    </source>
</evidence>
<dbReference type="Proteomes" id="UP000031830">
    <property type="component" value="Chromosome"/>
</dbReference>
<keyword evidence="1" id="KW-0001">2Fe-2S</keyword>
<gene>
    <name evidence="7" type="ORF">LA55_2051</name>
</gene>
<dbReference type="AlphaFoldDB" id="A0A0B6D6M5"/>
<evidence type="ECO:0000256" key="5">
    <source>
        <dbReference type="ARBA" id="ARBA00023014"/>
    </source>
</evidence>
<name>A0A0B6D6M5_9GAMM</name>
<sequence length="299" mass="35192">MINNLPKAWYAIAHIKEIKSKPIKLERLGKNLVLWKDDEKIIAMENRCPHRGAELSLGKVCDGAIACPFHGFRFDAQGNCIYTPETQGAIPKLQVKSYPTKIVADMIWINVFDEELDNSYAFEFAQNLYNDFAGKYSLLMDTWDNNIRHCIENQLDYTHLATVHKRSIGRGYKIPQDIKLNISDEYIEALKNQRLMLKYIFPNFWLLNNADKLKICVYFVPINEHQTKLYLVNYRKFLIGKIIKPIADLVFSITNKIILNEDKRVVKTQKYDEKYDTEDFLLRHDQIIKEFRKIWHTPD</sequence>
<dbReference type="GO" id="GO:0016491">
    <property type="term" value="F:oxidoreductase activity"/>
    <property type="evidence" value="ECO:0007669"/>
    <property type="project" value="UniProtKB-KW"/>
</dbReference>
<dbReference type="PANTHER" id="PTHR21266">
    <property type="entry name" value="IRON-SULFUR DOMAIN CONTAINING PROTEIN"/>
    <property type="match status" value="1"/>
</dbReference>
<evidence type="ECO:0000313" key="8">
    <source>
        <dbReference type="Proteomes" id="UP000031830"/>
    </source>
</evidence>
<dbReference type="InterPro" id="IPR036922">
    <property type="entry name" value="Rieske_2Fe-2S_sf"/>
</dbReference>
<dbReference type="InterPro" id="IPR050584">
    <property type="entry name" value="Cholesterol_7-desaturase"/>
</dbReference>
<accession>A0A0B6D6M5</accession>
<dbReference type="GO" id="GO:0046872">
    <property type="term" value="F:metal ion binding"/>
    <property type="evidence" value="ECO:0007669"/>
    <property type="project" value="UniProtKB-KW"/>
</dbReference>
<keyword evidence="3" id="KW-0560">Oxidoreductase</keyword>
<dbReference type="SUPFAM" id="SSF50022">
    <property type="entry name" value="ISP domain"/>
    <property type="match status" value="1"/>
</dbReference>
<dbReference type="KEGG" id="fpz:LA55_2051"/>
<protein>
    <submittedName>
        <fullName evidence="7">Rieske [2Fe-2S] domain protein</fullName>
    </submittedName>
</protein>
<keyword evidence="5" id="KW-0411">Iron-sulfur</keyword>
<dbReference type="InterPro" id="IPR017941">
    <property type="entry name" value="Rieske_2Fe-2S"/>
</dbReference>
<evidence type="ECO:0000256" key="4">
    <source>
        <dbReference type="ARBA" id="ARBA00023004"/>
    </source>
</evidence>
<dbReference type="Gene3D" id="2.102.10.10">
    <property type="entry name" value="Rieske [2Fe-2S] iron-sulphur domain"/>
    <property type="match status" value="1"/>
</dbReference>
<dbReference type="GO" id="GO:0051537">
    <property type="term" value="F:2 iron, 2 sulfur cluster binding"/>
    <property type="evidence" value="ECO:0007669"/>
    <property type="project" value="UniProtKB-KW"/>
</dbReference>
<reference evidence="7 8" key="1">
    <citation type="journal article" date="2015" name="Genome Announc.">
        <title>Genome sequencing of 18 francisella strains to aid in assay development and testing.</title>
        <authorList>
            <person name="Johnson S.L."/>
            <person name="Daligault H.E."/>
            <person name="Davenport K.W."/>
            <person name="Coyne S.R."/>
            <person name="Frey K.G."/>
            <person name="Koroleva G.I."/>
            <person name="Broomall S.M."/>
            <person name="Bishop-Lilly K.A."/>
            <person name="Bruce D.C."/>
            <person name="Chertkov O."/>
            <person name="Freitas T."/>
            <person name="Jaissle J."/>
            <person name="Ladner J.T."/>
            <person name="Rosenzweig C.N."/>
            <person name="Gibbons H.S."/>
            <person name="Palacios G.F."/>
            <person name="Redden C.L."/>
            <person name="Xu Y."/>
            <person name="Minogue T.D."/>
            <person name="Chain P.S."/>
        </authorList>
    </citation>
    <scope>NUCLEOTIDE SEQUENCE [LARGE SCALE GENOMIC DNA]</scope>
    <source>
        <strain evidence="7 8">GA01-2794</strain>
    </source>
</reference>
<dbReference type="CDD" id="cd03469">
    <property type="entry name" value="Rieske_RO_Alpha_N"/>
    <property type="match status" value="1"/>
</dbReference>
<dbReference type="STRING" id="28110.KU46_481"/>
<proteinExistence type="predicted"/>
<evidence type="ECO:0000313" key="7">
    <source>
        <dbReference type="EMBL" id="AJI53313.1"/>
    </source>
</evidence>
<dbReference type="PROSITE" id="PS51296">
    <property type="entry name" value="RIESKE"/>
    <property type="match status" value="1"/>
</dbReference>
<evidence type="ECO:0000256" key="2">
    <source>
        <dbReference type="ARBA" id="ARBA00022723"/>
    </source>
</evidence>
<evidence type="ECO:0000256" key="3">
    <source>
        <dbReference type="ARBA" id="ARBA00023002"/>
    </source>
</evidence>
<feature type="domain" description="Rieske" evidence="6">
    <location>
        <begin position="9"/>
        <end position="109"/>
    </location>
</feature>
<evidence type="ECO:0000259" key="6">
    <source>
        <dbReference type="PROSITE" id="PS51296"/>
    </source>
</evidence>
<dbReference type="Gene3D" id="3.90.380.10">
    <property type="entry name" value="Naphthalene 1,2-dioxygenase Alpha Subunit, Chain A, domain 1"/>
    <property type="match status" value="1"/>
</dbReference>
<keyword evidence="2" id="KW-0479">Metal-binding</keyword>